<accession>B0E7H2</accession>
<dbReference type="KEGG" id="edi:EDI_142120"/>
<protein>
    <submittedName>
        <fullName evidence="2">Uncharacterized protein</fullName>
    </submittedName>
</protein>
<dbReference type="VEuPathDB" id="AmoebaDB:EDI_142120"/>
<keyword evidence="1" id="KW-0175">Coiled coil</keyword>
<dbReference type="EMBL" id="DS548020">
    <property type="protein sequence ID" value="EDR29522.1"/>
    <property type="molecule type" value="Genomic_DNA"/>
</dbReference>
<proteinExistence type="predicted"/>
<sequence length="110" mass="13084">MDRMDNRDALEYAAKLLLEDIKVNVLLDFHNVVKEVKNYCMDLLDCFDREHRFNDEDLRYADLCAKETEIIEDMELVLKKVVEEYKETMKAIKKLLLRGIENAKVKKESK</sequence>
<feature type="coiled-coil region" evidence="1">
    <location>
        <begin position="71"/>
        <end position="98"/>
    </location>
</feature>
<keyword evidence="3" id="KW-1185">Reference proteome</keyword>
<organism evidence="3">
    <name type="scientific">Entamoeba dispar (strain ATCC PRA-260 / SAW760)</name>
    <dbReference type="NCBI Taxonomy" id="370354"/>
    <lineage>
        <taxon>Eukaryota</taxon>
        <taxon>Amoebozoa</taxon>
        <taxon>Evosea</taxon>
        <taxon>Archamoebae</taxon>
        <taxon>Mastigamoebida</taxon>
        <taxon>Entamoebidae</taxon>
        <taxon>Entamoeba</taxon>
    </lineage>
</organism>
<name>B0E7H2_ENTDS</name>
<dbReference type="OrthoDB" id="10430788at2759"/>
<evidence type="ECO:0000256" key="1">
    <source>
        <dbReference type="SAM" id="Coils"/>
    </source>
</evidence>
<dbReference type="GeneID" id="5879230"/>
<reference evidence="3" key="1">
    <citation type="submission" date="2007-12" db="EMBL/GenBank/DDBJ databases">
        <title>Annotation of Entamoeba dispar SAW760.</title>
        <authorList>
            <person name="Lorenzi H."/>
            <person name="Inman J."/>
            <person name="Schobel S."/>
            <person name="Amedeo P."/>
            <person name="Caler E."/>
        </authorList>
    </citation>
    <scope>NUCLEOTIDE SEQUENCE [LARGE SCALE GENOMIC DNA]</scope>
    <source>
        <strain evidence="3">ATCC PRA-260 / SAW760</strain>
    </source>
</reference>
<gene>
    <name evidence="2" type="ORF">EDI_142120</name>
</gene>
<dbReference type="AlphaFoldDB" id="B0E7H2"/>
<dbReference type="RefSeq" id="XP_001734329.1">
    <property type="nucleotide sequence ID" value="XM_001734277.1"/>
</dbReference>
<dbReference type="OMA" id="CAKETEI"/>
<evidence type="ECO:0000313" key="2">
    <source>
        <dbReference type="EMBL" id="EDR29522.1"/>
    </source>
</evidence>
<evidence type="ECO:0000313" key="3">
    <source>
        <dbReference type="Proteomes" id="UP000008076"/>
    </source>
</evidence>
<dbReference type="Proteomes" id="UP000008076">
    <property type="component" value="Unassembled WGS sequence"/>
</dbReference>